<gene>
    <name evidence="1" type="ORF">BS47DRAFT_1367011</name>
</gene>
<protein>
    <submittedName>
        <fullName evidence="1">Uncharacterized protein</fullName>
    </submittedName>
</protein>
<organism evidence="1 2">
    <name type="scientific">Hydnum rufescens UP504</name>
    <dbReference type="NCBI Taxonomy" id="1448309"/>
    <lineage>
        <taxon>Eukaryota</taxon>
        <taxon>Fungi</taxon>
        <taxon>Dikarya</taxon>
        <taxon>Basidiomycota</taxon>
        <taxon>Agaricomycotina</taxon>
        <taxon>Agaricomycetes</taxon>
        <taxon>Cantharellales</taxon>
        <taxon>Hydnaceae</taxon>
        <taxon>Hydnum</taxon>
    </lineage>
</organism>
<comment type="caution">
    <text evidence="1">The sequence shown here is derived from an EMBL/GenBank/DDBJ whole genome shotgun (WGS) entry which is preliminary data.</text>
</comment>
<sequence length="161" mass="18927">MPTAVGVWYYQGPSLHSNPSDENTDDTLYVHSHLGKCYKIKPQNTHEMKALQYMHAKFLYLARTFSCVIPTCREQIWWIYPSNIQYIHYNYELPNEMIYHYRDCNLTDRIHSWKTHMNGHMDNLESMAQVPHTPAVGVGYYKILDQNPHEPLATDPPNDMP</sequence>
<dbReference type="AlphaFoldDB" id="A0A9P6AKG9"/>
<evidence type="ECO:0000313" key="2">
    <source>
        <dbReference type="Proteomes" id="UP000886523"/>
    </source>
</evidence>
<name>A0A9P6AKG9_9AGAM</name>
<evidence type="ECO:0000313" key="1">
    <source>
        <dbReference type="EMBL" id="KAF9506955.1"/>
    </source>
</evidence>
<keyword evidence="2" id="KW-1185">Reference proteome</keyword>
<reference evidence="1" key="1">
    <citation type="journal article" date="2020" name="Nat. Commun.">
        <title>Large-scale genome sequencing of mycorrhizal fungi provides insights into the early evolution of symbiotic traits.</title>
        <authorList>
            <person name="Miyauchi S."/>
            <person name="Kiss E."/>
            <person name="Kuo A."/>
            <person name="Drula E."/>
            <person name="Kohler A."/>
            <person name="Sanchez-Garcia M."/>
            <person name="Morin E."/>
            <person name="Andreopoulos B."/>
            <person name="Barry K.W."/>
            <person name="Bonito G."/>
            <person name="Buee M."/>
            <person name="Carver A."/>
            <person name="Chen C."/>
            <person name="Cichocki N."/>
            <person name="Clum A."/>
            <person name="Culley D."/>
            <person name="Crous P.W."/>
            <person name="Fauchery L."/>
            <person name="Girlanda M."/>
            <person name="Hayes R.D."/>
            <person name="Keri Z."/>
            <person name="LaButti K."/>
            <person name="Lipzen A."/>
            <person name="Lombard V."/>
            <person name="Magnuson J."/>
            <person name="Maillard F."/>
            <person name="Murat C."/>
            <person name="Nolan M."/>
            <person name="Ohm R.A."/>
            <person name="Pangilinan J."/>
            <person name="Pereira M.F."/>
            <person name="Perotto S."/>
            <person name="Peter M."/>
            <person name="Pfister S."/>
            <person name="Riley R."/>
            <person name="Sitrit Y."/>
            <person name="Stielow J.B."/>
            <person name="Szollosi G."/>
            <person name="Zifcakova L."/>
            <person name="Stursova M."/>
            <person name="Spatafora J.W."/>
            <person name="Tedersoo L."/>
            <person name="Vaario L.M."/>
            <person name="Yamada A."/>
            <person name="Yan M."/>
            <person name="Wang P."/>
            <person name="Xu J."/>
            <person name="Bruns T."/>
            <person name="Baldrian P."/>
            <person name="Vilgalys R."/>
            <person name="Dunand C."/>
            <person name="Henrissat B."/>
            <person name="Grigoriev I.V."/>
            <person name="Hibbett D."/>
            <person name="Nagy L.G."/>
            <person name="Martin F.M."/>
        </authorList>
    </citation>
    <scope>NUCLEOTIDE SEQUENCE</scope>
    <source>
        <strain evidence="1">UP504</strain>
    </source>
</reference>
<accession>A0A9P6AKG9</accession>
<proteinExistence type="predicted"/>
<dbReference type="Proteomes" id="UP000886523">
    <property type="component" value="Unassembled WGS sequence"/>
</dbReference>
<dbReference type="EMBL" id="MU129094">
    <property type="protein sequence ID" value="KAF9506955.1"/>
    <property type="molecule type" value="Genomic_DNA"/>
</dbReference>